<dbReference type="PROSITE" id="PS50229">
    <property type="entry name" value="WH1"/>
    <property type="match status" value="1"/>
</dbReference>
<dbReference type="InterPro" id="IPR011993">
    <property type="entry name" value="PH-like_dom_sf"/>
</dbReference>
<feature type="domain" description="WH1" evidence="2">
    <location>
        <begin position="16"/>
        <end position="134"/>
    </location>
</feature>
<dbReference type="AlphaFoldDB" id="A0A6A4VW43"/>
<reference evidence="3 4" key="1">
    <citation type="submission" date="2019-07" db="EMBL/GenBank/DDBJ databases">
        <title>Draft genome assembly of a fouling barnacle, Amphibalanus amphitrite (Darwin, 1854): The first reference genome for Thecostraca.</title>
        <authorList>
            <person name="Kim W."/>
        </authorList>
    </citation>
    <scope>NUCLEOTIDE SEQUENCE [LARGE SCALE GENOMIC DNA]</scope>
    <source>
        <strain evidence="3">SNU_AA5</strain>
        <tissue evidence="3">Soma without cirri and trophi</tissue>
    </source>
</reference>
<evidence type="ECO:0000259" key="2">
    <source>
        <dbReference type="PROSITE" id="PS50229"/>
    </source>
</evidence>
<feature type="compositionally biased region" description="Basic and acidic residues" evidence="1">
    <location>
        <begin position="450"/>
        <end position="461"/>
    </location>
</feature>
<feature type="compositionally biased region" description="Polar residues" evidence="1">
    <location>
        <begin position="343"/>
        <end position="355"/>
    </location>
</feature>
<evidence type="ECO:0000256" key="1">
    <source>
        <dbReference type="SAM" id="MobiDB-lite"/>
    </source>
</evidence>
<dbReference type="InterPro" id="IPR000697">
    <property type="entry name" value="WH1/EVH1_dom"/>
</dbReference>
<evidence type="ECO:0000313" key="3">
    <source>
        <dbReference type="EMBL" id="KAF0295824.1"/>
    </source>
</evidence>
<keyword evidence="4" id="KW-1185">Reference proteome</keyword>
<proteinExistence type="predicted"/>
<dbReference type="GO" id="GO:0005085">
    <property type="term" value="F:guanyl-nucleotide exchange factor activity"/>
    <property type="evidence" value="ECO:0007669"/>
    <property type="project" value="InterPro"/>
</dbReference>
<feature type="region of interest" description="Disordered" evidence="1">
    <location>
        <begin position="340"/>
        <end position="371"/>
    </location>
</feature>
<comment type="caution">
    <text evidence="3">The sequence shown here is derived from an EMBL/GenBank/DDBJ whole genome shotgun (WGS) entry which is preliminary data.</text>
</comment>
<dbReference type="OrthoDB" id="8059989at2759"/>
<protein>
    <submittedName>
        <fullName evidence="3">Protein still life, isoform SIF type 1</fullName>
    </submittedName>
</protein>
<feature type="region of interest" description="Disordered" evidence="1">
    <location>
        <begin position="391"/>
        <end position="508"/>
    </location>
</feature>
<sequence>MGNSFIRKNYEESPWLVTRRTGNLLRLWAEVFHVSSTGSGTVKWQQISDDLVPVSLTCIQDSPSYVFHITAYNSQVDKILDVRLTQPGTRIGQASECFVYWKDPATGDTWGLNFTSPMDARQFREVCSPSFKFSRKTSSSYSLKLDGKKQKGNKRKPLSTPSSPSGGGREPQCTCMTAEQYARLRAQDPRFRVSALTPPCPVCSDLLSVRSSALSGGQAPLDSAPEQLTNGERQSVSPYDNVAYPFVTAPVCGVAPSVTTPFCRAAGSSTLPRMQPMGSGRSTPAGGAAPASACETVHATNMSSQYKTMRGRCHPALLERPASAQPGQPTSCSATAFERADTKTGSLRAKSNGQLAGSTRGRGRGRARADFGGVSAKSVDFSEMDTIREGDLGRQIKSKSSDNVMERAAAECGSARRPLAPRAPPPDSPVTSPDIPRRHGPQSAPAGGLPRHDGYMSEPETHRRRPRFLDIQEDSPASDNYRFDNHCYATTPSSSNSELDQNVETEPNSPTYTRLLLEYERHLRNTLAKGDDAESYSLHTFEALLSQSTEDLGRCPVVHRGPE</sequence>
<dbReference type="PANTHER" id="PTHR46001:SF3">
    <property type="entry name" value="PROTEIN STILL LIFE, ISOFORM SIF TYPE 1"/>
    <property type="match status" value="1"/>
</dbReference>
<feature type="region of interest" description="Disordered" evidence="1">
    <location>
        <begin position="142"/>
        <end position="172"/>
    </location>
</feature>
<accession>A0A6A4VW43</accession>
<dbReference type="InterPro" id="IPR043537">
    <property type="entry name" value="Tiam1/Tiam2/Sif"/>
</dbReference>
<evidence type="ECO:0000313" key="4">
    <source>
        <dbReference type="Proteomes" id="UP000440578"/>
    </source>
</evidence>
<feature type="compositionally biased region" description="Polar residues" evidence="1">
    <location>
        <begin position="488"/>
        <end position="508"/>
    </location>
</feature>
<dbReference type="SMART" id="SM00461">
    <property type="entry name" value="WH1"/>
    <property type="match status" value="1"/>
</dbReference>
<dbReference type="Proteomes" id="UP000440578">
    <property type="component" value="Unassembled WGS sequence"/>
</dbReference>
<gene>
    <name evidence="3" type="primary">sif_1</name>
    <name evidence="3" type="ORF">FJT64_006702</name>
</gene>
<dbReference type="Gene3D" id="2.30.29.30">
    <property type="entry name" value="Pleckstrin-homology domain (PH domain)/Phosphotyrosine-binding domain (PTB)"/>
    <property type="match status" value="1"/>
</dbReference>
<dbReference type="SUPFAM" id="SSF50729">
    <property type="entry name" value="PH domain-like"/>
    <property type="match status" value="1"/>
</dbReference>
<name>A0A6A4VW43_AMPAM</name>
<dbReference type="PANTHER" id="PTHR46001">
    <property type="entry name" value="TIAM (MAMMALIAN TUMOR INVASION AND METASTASIS FACTOR) HOMOLOG"/>
    <property type="match status" value="1"/>
</dbReference>
<organism evidence="3 4">
    <name type="scientific">Amphibalanus amphitrite</name>
    <name type="common">Striped barnacle</name>
    <name type="synonym">Balanus amphitrite</name>
    <dbReference type="NCBI Taxonomy" id="1232801"/>
    <lineage>
        <taxon>Eukaryota</taxon>
        <taxon>Metazoa</taxon>
        <taxon>Ecdysozoa</taxon>
        <taxon>Arthropoda</taxon>
        <taxon>Crustacea</taxon>
        <taxon>Multicrustacea</taxon>
        <taxon>Cirripedia</taxon>
        <taxon>Thoracica</taxon>
        <taxon>Thoracicalcarea</taxon>
        <taxon>Balanomorpha</taxon>
        <taxon>Balanoidea</taxon>
        <taxon>Balanidae</taxon>
        <taxon>Amphibalaninae</taxon>
        <taxon>Amphibalanus</taxon>
    </lineage>
</organism>
<dbReference type="EMBL" id="VIIS01001596">
    <property type="protein sequence ID" value="KAF0295824.1"/>
    <property type="molecule type" value="Genomic_DNA"/>
</dbReference>
<dbReference type="GO" id="GO:0007264">
    <property type="term" value="P:small GTPase-mediated signal transduction"/>
    <property type="evidence" value="ECO:0007669"/>
    <property type="project" value="InterPro"/>
</dbReference>